<evidence type="ECO:0000313" key="2">
    <source>
        <dbReference type="EMBL" id="UYF42694.1"/>
    </source>
</evidence>
<dbReference type="RefSeq" id="WP_263514235.1">
    <property type="nucleotide sequence ID" value="NZ_CP099556.1"/>
</dbReference>
<dbReference type="InterPro" id="IPR000157">
    <property type="entry name" value="TIR_dom"/>
</dbReference>
<dbReference type="GO" id="GO:0007165">
    <property type="term" value="P:signal transduction"/>
    <property type="evidence" value="ECO:0007669"/>
    <property type="project" value="InterPro"/>
</dbReference>
<dbReference type="Proteomes" id="UP001164100">
    <property type="component" value="Chromosome"/>
</dbReference>
<dbReference type="InterPro" id="IPR035897">
    <property type="entry name" value="Toll_tir_struct_dom_sf"/>
</dbReference>
<dbReference type="EMBL" id="CP099556">
    <property type="protein sequence ID" value="UYF42694.1"/>
    <property type="molecule type" value="Genomic_DNA"/>
</dbReference>
<feature type="domain" description="TIR" evidence="1">
    <location>
        <begin position="53"/>
        <end position="144"/>
    </location>
</feature>
<evidence type="ECO:0000313" key="3">
    <source>
        <dbReference type="Proteomes" id="UP001164100"/>
    </source>
</evidence>
<reference evidence="2" key="1">
    <citation type="journal article" date="2022" name="Front. Microbiol.">
        <title>Species classification and novel plasmid identifications in Arcobacter cryaerophilus and Arcobacter cryaerophilus-like organisms.</title>
        <authorList>
            <person name="Zhou G."/>
            <person name="Wang M."/>
            <person name="Wang H."/>
            <person name="Chen X."/>
            <person name="Gu Y."/>
            <person name="Shao Z."/>
            <person name="Zhang J."/>
            <person name="Zhang M."/>
        </authorList>
    </citation>
    <scope>NUCLEOTIDE SEQUENCE</scope>
    <source>
        <strain evidence="2">ICDCAC48</strain>
    </source>
</reference>
<name>A0AA46S0F4_9BACT</name>
<protein>
    <submittedName>
        <fullName evidence="2">Toll/interleukin-1 receptor domain-containing protein</fullName>
    </submittedName>
</protein>
<dbReference type="AlphaFoldDB" id="A0AA46S0F4"/>
<dbReference type="Pfam" id="PF13676">
    <property type="entry name" value="TIR_2"/>
    <property type="match status" value="1"/>
</dbReference>
<accession>A0AA46S0F4</accession>
<keyword evidence="2" id="KW-0675">Receptor</keyword>
<evidence type="ECO:0000259" key="1">
    <source>
        <dbReference type="Pfam" id="PF13676"/>
    </source>
</evidence>
<dbReference type="SUPFAM" id="SSF52200">
    <property type="entry name" value="Toll/Interleukin receptor TIR domain"/>
    <property type="match status" value="1"/>
</dbReference>
<gene>
    <name evidence="2" type="ORF">NGX11_07210</name>
</gene>
<dbReference type="Gene3D" id="3.40.50.10140">
    <property type="entry name" value="Toll/interleukin-1 receptor homology (TIR) domain"/>
    <property type="match status" value="1"/>
</dbReference>
<proteinExistence type="predicted"/>
<organism evidence="2 3">
    <name type="scientific">Aliarcobacter cryaerophilus</name>
    <dbReference type="NCBI Taxonomy" id="28198"/>
    <lineage>
        <taxon>Bacteria</taxon>
        <taxon>Pseudomonadati</taxon>
        <taxon>Campylobacterota</taxon>
        <taxon>Epsilonproteobacteria</taxon>
        <taxon>Campylobacterales</taxon>
        <taxon>Arcobacteraceae</taxon>
        <taxon>Aliarcobacter</taxon>
    </lineage>
</organism>
<sequence>MNSELKKMLRDMNKGNFIKKDFFFDKLSLESGLNNDTEAFLEATSHALSCDTFFAHSSDDIELIKKIIEYFYILGAKPYIDKDDMELPEKTDIDTAKKLKSNIDACKRFVLVVTDNSINSKWVSWELGLAGMLKTYENVAILPIESVNVSERFIGNEYFGIYKQIREKNGKLVVYNPENEKTTSIEEWL</sequence>